<reference evidence="7" key="1">
    <citation type="journal article" date="2011" name="Environ. Microbiol.">
        <title>Genomic insights into the metabolic potential of the polycyclic aromatic hydrocarbon degrading sulfate-reducing Deltaproteobacterium N47.</title>
        <authorList>
            <person name="Bergmann F."/>
            <person name="Selesi D."/>
            <person name="Weinmaier T."/>
            <person name="Tischler P."/>
            <person name="Rattei T."/>
            <person name="Meckenstock R.U."/>
        </authorList>
    </citation>
    <scope>NUCLEOTIDE SEQUENCE</scope>
</reference>
<dbReference type="InterPro" id="IPR030374">
    <property type="entry name" value="PABS"/>
</dbReference>
<dbReference type="GO" id="GO:0006596">
    <property type="term" value="P:polyamine biosynthetic process"/>
    <property type="evidence" value="ECO:0007669"/>
    <property type="project" value="UniProtKB-UniRule"/>
</dbReference>
<evidence type="ECO:0000313" key="7">
    <source>
        <dbReference type="EMBL" id="CBX28159.1"/>
    </source>
</evidence>
<dbReference type="SUPFAM" id="SSF53335">
    <property type="entry name" value="S-adenosyl-L-methionine-dependent methyltransferases"/>
    <property type="match status" value="1"/>
</dbReference>
<proteinExistence type="inferred from homology"/>
<feature type="transmembrane region" description="Helical" evidence="5">
    <location>
        <begin position="174"/>
        <end position="191"/>
    </location>
</feature>
<evidence type="ECO:0000259" key="6">
    <source>
        <dbReference type="PROSITE" id="PS51006"/>
    </source>
</evidence>
<feature type="transmembrane region" description="Helical" evidence="5">
    <location>
        <begin position="36"/>
        <end position="57"/>
    </location>
</feature>
<feature type="transmembrane region" description="Helical" evidence="5">
    <location>
        <begin position="107"/>
        <end position="125"/>
    </location>
</feature>
<evidence type="ECO:0000256" key="5">
    <source>
        <dbReference type="SAM" id="Phobius"/>
    </source>
</evidence>
<dbReference type="GO" id="GO:0010487">
    <property type="term" value="F:thermospermine synthase activity"/>
    <property type="evidence" value="ECO:0007669"/>
    <property type="project" value="TreeGrafter"/>
</dbReference>
<comment type="similarity">
    <text evidence="1">Belongs to the spermidine/spermine synthase family.</text>
</comment>
<keyword evidence="3 4" id="KW-0620">Polyamine biosynthesis</keyword>
<dbReference type="AlphaFoldDB" id="E1YC65"/>
<keyword evidence="5" id="KW-0812">Transmembrane</keyword>
<dbReference type="CDD" id="cd06174">
    <property type="entry name" value="MFS"/>
    <property type="match status" value="1"/>
</dbReference>
<evidence type="ECO:0000256" key="4">
    <source>
        <dbReference type="PROSITE-ProRule" id="PRU00354"/>
    </source>
</evidence>
<dbReference type="Gene3D" id="3.40.50.150">
    <property type="entry name" value="Vaccinia Virus protein VP39"/>
    <property type="match status" value="1"/>
</dbReference>
<feature type="transmembrane region" description="Helical" evidence="5">
    <location>
        <begin position="198"/>
        <end position="215"/>
    </location>
</feature>
<dbReference type="PANTHER" id="PTHR43317">
    <property type="entry name" value="THERMOSPERMINE SYNTHASE ACAULIS5"/>
    <property type="match status" value="1"/>
</dbReference>
<dbReference type="EMBL" id="FR695868">
    <property type="protein sequence ID" value="CBX28159.1"/>
    <property type="molecule type" value="Genomic_DNA"/>
</dbReference>
<name>E1YC65_9BACT</name>
<evidence type="ECO:0000256" key="2">
    <source>
        <dbReference type="ARBA" id="ARBA00022679"/>
    </source>
</evidence>
<feature type="domain" description="PABS" evidence="6">
    <location>
        <begin position="201"/>
        <end position="450"/>
    </location>
</feature>
<feature type="transmembrane region" description="Helical" evidence="5">
    <location>
        <begin position="69"/>
        <end position="87"/>
    </location>
</feature>
<keyword evidence="5" id="KW-1133">Transmembrane helix</keyword>
<protein>
    <recommendedName>
        <fullName evidence="6">PABS domain-containing protein</fullName>
    </recommendedName>
</protein>
<dbReference type="InterPro" id="IPR029063">
    <property type="entry name" value="SAM-dependent_MTases_sf"/>
</dbReference>
<sequence length="498" mass="55603">MNKYRLEIIVFITGAVVMALELAGSRIVAPYLGTSIYVWTSLIGVILASLSVGYYWGGRLADRKLGYKTFSILIFFCALLVGIIAVIKTPVLDIVGKSVPDVRLGAVIAATILFAPASIMLGSVSPYAIRLRMEDIAHSGATVGRLYAISTVGSIIGTFATGFFLISFLGSRNILFFLSFVLFIVYFLACLGNKTQAVKAAVLVFAAALLSVYYFQSPASGNEASDIDTKYNRVLIEEIKDPDTGKQIRFMRVDRSWAQSAVIVGEPDELFFSYAKFYRLIEHFCPENKNALLIGGGAYTVARDYLKRNPNNFIDVIEIDPDFTLLAKKYFYLKDDPRIKSIHEDGRTFLKRATKKYDVIFMDVFKSSASPPFHMTTAEAMQESSALLNDKGVMITNIYSAIQGDKGRFFRAAHATIKSVFPYVYVFPVQYPTQPEKLQNLIIVAVKAGDPYKLTSSNPEQTIYLSHYWQHKIDCDIEVLRDEFAPVEHYLSEVIKAL</sequence>
<dbReference type="PANTHER" id="PTHR43317:SF1">
    <property type="entry name" value="THERMOSPERMINE SYNTHASE ACAULIS5"/>
    <property type="match status" value="1"/>
</dbReference>
<gene>
    <name evidence="7" type="ORF">N47_G34830</name>
</gene>
<keyword evidence="5" id="KW-0472">Membrane</keyword>
<dbReference type="CDD" id="cd02440">
    <property type="entry name" value="AdoMet_MTases"/>
    <property type="match status" value="1"/>
</dbReference>
<evidence type="ECO:0000256" key="3">
    <source>
        <dbReference type="ARBA" id="ARBA00023115"/>
    </source>
</evidence>
<feature type="active site" description="Proton acceptor" evidence="4">
    <location>
        <position position="363"/>
    </location>
</feature>
<dbReference type="Pfam" id="PF01564">
    <property type="entry name" value="Spermine_synth"/>
    <property type="match status" value="1"/>
</dbReference>
<organism evidence="7">
    <name type="scientific">uncultured Desulfobacterium sp</name>
    <dbReference type="NCBI Taxonomy" id="201089"/>
    <lineage>
        <taxon>Bacteria</taxon>
        <taxon>Pseudomonadati</taxon>
        <taxon>Thermodesulfobacteriota</taxon>
        <taxon>Desulfobacteria</taxon>
        <taxon>Desulfobacterales</taxon>
        <taxon>Desulfobacteriaceae</taxon>
        <taxon>Desulfobacterium</taxon>
        <taxon>environmental samples</taxon>
    </lineage>
</organism>
<feature type="transmembrane region" description="Helical" evidence="5">
    <location>
        <begin position="146"/>
        <end position="168"/>
    </location>
</feature>
<dbReference type="NCBIfam" id="NF037959">
    <property type="entry name" value="MFS_SpdSyn"/>
    <property type="match status" value="1"/>
</dbReference>
<accession>E1YC65</accession>
<feature type="transmembrane region" description="Helical" evidence="5">
    <location>
        <begin position="7"/>
        <end position="24"/>
    </location>
</feature>
<keyword evidence="2 4" id="KW-0808">Transferase</keyword>
<dbReference type="PROSITE" id="PS51006">
    <property type="entry name" value="PABS_2"/>
    <property type="match status" value="1"/>
</dbReference>
<evidence type="ECO:0000256" key="1">
    <source>
        <dbReference type="ARBA" id="ARBA00007867"/>
    </source>
</evidence>